<organism evidence="10">
    <name type="scientific">Enterobius vermicularis</name>
    <name type="common">Human pinworm</name>
    <dbReference type="NCBI Taxonomy" id="51028"/>
    <lineage>
        <taxon>Eukaryota</taxon>
        <taxon>Metazoa</taxon>
        <taxon>Ecdysozoa</taxon>
        <taxon>Nematoda</taxon>
        <taxon>Chromadorea</taxon>
        <taxon>Rhabditida</taxon>
        <taxon>Spirurina</taxon>
        <taxon>Oxyuridomorpha</taxon>
        <taxon>Oxyuroidea</taxon>
        <taxon>Oxyuridae</taxon>
        <taxon>Enterobius</taxon>
    </lineage>
</organism>
<keyword evidence="4" id="KW-0067">ATP-binding</keyword>
<reference evidence="8 9" key="2">
    <citation type="submission" date="2018-10" db="EMBL/GenBank/DDBJ databases">
        <authorList>
            <consortium name="Pathogen Informatics"/>
        </authorList>
    </citation>
    <scope>NUCLEOTIDE SEQUENCE [LARGE SCALE GENOMIC DNA]</scope>
</reference>
<feature type="region of interest" description="Disordered" evidence="7">
    <location>
        <begin position="372"/>
        <end position="435"/>
    </location>
</feature>
<dbReference type="Gene3D" id="3.90.640.10">
    <property type="entry name" value="Actin, Chain A, domain 4"/>
    <property type="match status" value="1"/>
</dbReference>
<name>A0A0N4V0I4_ENTVE</name>
<keyword evidence="9" id="KW-1185">Reference proteome</keyword>
<feature type="compositionally biased region" description="Basic and acidic residues" evidence="7">
    <location>
        <begin position="376"/>
        <end position="435"/>
    </location>
</feature>
<feature type="compositionally biased region" description="Acidic residues" evidence="7">
    <location>
        <begin position="679"/>
        <end position="693"/>
    </location>
</feature>
<proteinExistence type="inferred from homology"/>
<dbReference type="SUPFAM" id="SSF53067">
    <property type="entry name" value="Actin-like ATPase domain"/>
    <property type="match status" value="1"/>
</dbReference>
<sequence length="745" mass="84258">MLELFLQLLNDHSAAGLSYGIFRRKEITEEAQTLLIYDMGASKTTAAILEYRYDRTLGGLEISLRLRNHLVKEFQKQKQVSQDITKNPRAMAKMFKEAERVKQVLSANVDHIAQIESVHEDQDFKVVVTRVQLEEMIKDLEPRIMKPVEDALAMAEMSIEKIDQIVLMGAATRMPKVQKLVGSLFKGKELSRFLNTDESIALGAVYQAAHLSKGFKVKKFDVRDLQIFPIQVDFLAAPKKDGTVSERIVHRPIFGYKSYMPSTKKILSFSSFTNDFSFNVNYGELKHLTQKQLSEFGSTNISSVDLIGVTKAYRDLVNGEGGAYKGIKAHFSLDGSGIVSIEGAEVCIENPPKEESAFASLAGKITGLFSSSASTEESKVEKEEKVEDETKRAEGKEAKEKKPTKDSENDERKNNVTADEAAKKHEEKKKNETEVVKEDSKPKLKKIFLEVKEERHDVNVLSDSEIQVAKKRLSEFASAEREKANREEAHNSLESLVYDVADKIEQEQMQIFITSDEKEAITKEIGRVRQWLEEEVGAGTSTDEFLKNKKIIEDLLRPIVFRIEEHNARPAMTAELLSLFNHSEIFVVLGRNLTDSGVFTEVEISTLEKVLNETKIWWNEKNATQRKLKPTDTPAYTVEDMKEKMRALDRELRYLVNKMKYSKPKNKKEEKISSQNDTSDSDENVVEVEDEGVNPDQKPELSGNQSSLSEDSIEDSKKLPSETDSNDCEGDSCGNKDKIHDATEL</sequence>
<dbReference type="Pfam" id="PF00012">
    <property type="entry name" value="HSP70"/>
    <property type="match status" value="1"/>
</dbReference>
<dbReference type="STRING" id="51028.A0A0N4V0I4"/>
<evidence type="ECO:0000256" key="3">
    <source>
        <dbReference type="ARBA" id="ARBA00022824"/>
    </source>
</evidence>
<dbReference type="SUPFAM" id="SSF100934">
    <property type="entry name" value="Heat shock protein 70kD (HSP70), C-terminal subdomain"/>
    <property type="match status" value="1"/>
</dbReference>
<feature type="compositionally biased region" description="Basic and acidic residues" evidence="7">
    <location>
        <begin position="734"/>
        <end position="745"/>
    </location>
</feature>
<dbReference type="OrthoDB" id="10262720at2759"/>
<reference evidence="10" key="1">
    <citation type="submission" date="2017-02" db="UniProtKB">
        <authorList>
            <consortium name="WormBaseParasite"/>
        </authorList>
    </citation>
    <scope>IDENTIFICATION</scope>
</reference>
<gene>
    <name evidence="8" type="ORF">EVEC_LOCUS3136</name>
</gene>
<dbReference type="GO" id="GO:0005524">
    <property type="term" value="F:ATP binding"/>
    <property type="evidence" value="ECO:0007669"/>
    <property type="project" value="UniProtKB-KW"/>
</dbReference>
<dbReference type="PANTHER" id="PTHR45639">
    <property type="entry name" value="HSC70CB, ISOFORM G-RELATED"/>
    <property type="match status" value="1"/>
</dbReference>
<dbReference type="Proteomes" id="UP000274131">
    <property type="component" value="Unassembled WGS sequence"/>
</dbReference>
<evidence type="ECO:0000313" key="10">
    <source>
        <dbReference type="WBParaSite" id="EVEC_0000342801-mRNA-1"/>
    </source>
</evidence>
<dbReference type="GO" id="GO:0034663">
    <property type="term" value="C:endoplasmic reticulum chaperone complex"/>
    <property type="evidence" value="ECO:0007669"/>
    <property type="project" value="TreeGrafter"/>
</dbReference>
<feature type="region of interest" description="Disordered" evidence="7">
    <location>
        <begin position="664"/>
        <end position="745"/>
    </location>
</feature>
<dbReference type="PRINTS" id="PR00301">
    <property type="entry name" value="HEATSHOCK70"/>
</dbReference>
<dbReference type="InterPro" id="IPR029047">
    <property type="entry name" value="HSP70_peptide-bd_sf"/>
</dbReference>
<dbReference type="FunFam" id="3.90.640.10:FF:000004">
    <property type="entry name" value="Heat shock 70 kDa protein 4"/>
    <property type="match status" value="1"/>
</dbReference>
<dbReference type="InterPro" id="IPR013126">
    <property type="entry name" value="Hsp_70_fam"/>
</dbReference>
<dbReference type="InterPro" id="IPR043129">
    <property type="entry name" value="ATPase_NBD"/>
</dbReference>
<accession>A0A0N4V0I4</accession>
<protein>
    <recommendedName>
        <fullName evidence="6">Hypoxia up-regulated protein 1</fullName>
    </recommendedName>
</protein>
<evidence type="ECO:0000256" key="5">
    <source>
        <dbReference type="ARBA" id="ARBA00023186"/>
    </source>
</evidence>
<dbReference type="GO" id="GO:0140662">
    <property type="term" value="F:ATP-dependent protein folding chaperone"/>
    <property type="evidence" value="ECO:0007669"/>
    <property type="project" value="InterPro"/>
</dbReference>
<dbReference type="Gene3D" id="2.60.34.10">
    <property type="entry name" value="Substrate Binding Domain Of DNAk, Chain A, domain 1"/>
    <property type="match status" value="1"/>
</dbReference>
<dbReference type="Gene3D" id="1.20.1270.10">
    <property type="match status" value="1"/>
</dbReference>
<keyword evidence="3" id="KW-0256">Endoplasmic reticulum</keyword>
<dbReference type="WBParaSite" id="EVEC_0000342801-mRNA-1">
    <property type="protein sequence ID" value="EVEC_0000342801-mRNA-1"/>
    <property type="gene ID" value="EVEC_0000342801"/>
</dbReference>
<evidence type="ECO:0000313" key="9">
    <source>
        <dbReference type="Proteomes" id="UP000274131"/>
    </source>
</evidence>
<evidence type="ECO:0000313" key="8">
    <source>
        <dbReference type="EMBL" id="VDD87993.1"/>
    </source>
</evidence>
<evidence type="ECO:0000256" key="2">
    <source>
        <dbReference type="ARBA" id="ARBA00022741"/>
    </source>
</evidence>
<evidence type="ECO:0000256" key="6">
    <source>
        <dbReference type="ARBA" id="ARBA00040503"/>
    </source>
</evidence>
<dbReference type="InterPro" id="IPR029048">
    <property type="entry name" value="HSP70_C_sf"/>
</dbReference>
<dbReference type="EMBL" id="UXUI01007517">
    <property type="protein sequence ID" value="VDD87993.1"/>
    <property type="molecule type" value="Genomic_DNA"/>
</dbReference>
<dbReference type="GO" id="GO:0030968">
    <property type="term" value="P:endoplasmic reticulum unfolded protein response"/>
    <property type="evidence" value="ECO:0007669"/>
    <property type="project" value="TreeGrafter"/>
</dbReference>
<dbReference type="PANTHER" id="PTHR45639:SF3">
    <property type="entry name" value="HYPOXIA UP-REGULATED PROTEIN 1"/>
    <property type="match status" value="1"/>
</dbReference>
<keyword evidence="5" id="KW-0143">Chaperone</keyword>
<keyword evidence="2" id="KW-0547">Nucleotide-binding</keyword>
<dbReference type="Gene3D" id="3.30.420.40">
    <property type="match status" value="2"/>
</dbReference>
<evidence type="ECO:0000256" key="1">
    <source>
        <dbReference type="ARBA" id="ARBA00007381"/>
    </source>
</evidence>
<dbReference type="AlphaFoldDB" id="A0A0N4V0I4"/>
<evidence type="ECO:0000256" key="4">
    <source>
        <dbReference type="ARBA" id="ARBA00022840"/>
    </source>
</evidence>
<comment type="similarity">
    <text evidence="1">Belongs to the heat shock protein 70 family.</text>
</comment>
<evidence type="ECO:0000256" key="7">
    <source>
        <dbReference type="SAM" id="MobiDB-lite"/>
    </source>
</evidence>